<evidence type="ECO:0000313" key="3">
    <source>
        <dbReference type="EMBL" id="SFI23702.1"/>
    </source>
</evidence>
<keyword evidence="1" id="KW-1133">Transmembrane helix</keyword>
<dbReference type="AlphaFoldDB" id="A0A1I3GKG6"/>
<dbReference type="Proteomes" id="UP000183018">
    <property type="component" value="Unassembled WGS sequence"/>
</dbReference>
<keyword evidence="1" id="KW-0812">Transmembrane</keyword>
<proteinExistence type="predicted"/>
<gene>
    <name evidence="3" type="ORF">SAMN05216602_0148</name>
</gene>
<keyword evidence="1" id="KW-0472">Membrane</keyword>
<dbReference type="RefSeq" id="WP_074879709.1">
    <property type="nucleotide sequence ID" value="NZ_FORC01000001.1"/>
</dbReference>
<dbReference type="EMBL" id="FORC01000001">
    <property type="protein sequence ID" value="SFI23702.1"/>
    <property type="molecule type" value="Genomic_DNA"/>
</dbReference>
<evidence type="ECO:0000313" key="4">
    <source>
        <dbReference type="Proteomes" id="UP000183018"/>
    </source>
</evidence>
<dbReference type="Pfam" id="PF18153">
    <property type="entry name" value="Cap15_CD_rec"/>
    <property type="match status" value="1"/>
</dbReference>
<feature type="domain" description="CD-NTase-associated protein 15" evidence="2">
    <location>
        <begin position="77"/>
        <end position="194"/>
    </location>
</feature>
<accession>A0A1I3GKG6</accession>
<dbReference type="InterPro" id="IPR041208">
    <property type="entry name" value="Cap15"/>
</dbReference>
<keyword evidence="4" id="KW-1185">Reference proteome</keyword>
<feature type="transmembrane region" description="Helical" evidence="1">
    <location>
        <begin position="40"/>
        <end position="62"/>
    </location>
</feature>
<reference evidence="4" key="1">
    <citation type="submission" date="2016-10" db="EMBL/GenBank/DDBJ databases">
        <authorList>
            <person name="Varghese N."/>
            <person name="Submissions S."/>
        </authorList>
    </citation>
    <scope>NUCLEOTIDE SEQUENCE [LARGE SCALE GENOMIC DNA]</scope>
    <source>
        <strain evidence="4">LMG 22563</strain>
    </source>
</reference>
<sequence>MFNLISPLKMMSVVLVLFGFGAIAAIYTLEKAQFSDANPYRAVMILASIYDLILLGLAHVGWRWLWRKIPLLGSVLFPDLNGRWRMTIHWSGVDGGGEVEASAVIKQSFVSFSIEVQSDGSDSETLVVQPKKDPESGRPILYYVYRVVPKGGHDLSAGSYEGAAILKFFEGHSHGLRGNYFTSRNTQGRFELQRA</sequence>
<name>A0A1I3GKG6_9GAMM</name>
<organism evidence="3 4">
    <name type="scientific">Phytopseudomonas argentinensis</name>
    <dbReference type="NCBI Taxonomy" id="289370"/>
    <lineage>
        <taxon>Bacteria</taxon>
        <taxon>Pseudomonadati</taxon>
        <taxon>Pseudomonadota</taxon>
        <taxon>Gammaproteobacteria</taxon>
        <taxon>Pseudomonadales</taxon>
        <taxon>Pseudomonadaceae</taxon>
        <taxon>Phytopseudomonas</taxon>
    </lineage>
</organism>
<evidence type="ECO:0000259" key="2">
    <source>
        <dbReference type="Pfam" id="PF18153"/>
    </source>
</evidence>
<evidence type="ECO:0000256" key="1">
    <source>
        <dbReference type="SAM" id="Phobius"/>
    </source>
</evidence>
<dbReference type="OrthoDB" id="1430668at2"/>
<protein>
    <recommendedName>
        <fullName evidence="2">CD-NTase-associated protein 15 domain-containing protein</fullName>
    </recommendedName>
</protein>